<gene>
    <name evidence="1" type="ORF">crov422</name>
</gene>
<keyword evidence="2" id="KW-1185">Reference proteome</keyword>
<organismHost>
    <name type="scientific">Cafeteria roenbergensis</name>
    <name type="common">Marine flagellate</name>
    <dbReference type="NCBI Taxonomy" id="33653"/>
</organismHost>
<evidence type="ECO:0000313" key="2">
    <source>
        <dbReference type="Proteomes" id="UP000029781"/>
    </source>
</evidence>
<dbReference type="RefSeq" id="YP_003970055.1">
    <property type="nucleotide sequence ID" value="NC_014637.1"/>
</dbReference>
<name>E3T5J3_CROVB</name>
<dbReference type="KEGG" id="vg:9887825"/>
<sequence>MASAFCEKSISWEGNSRGKDGYFHEQKSGVSYKAKYGMYDCDSDEEFEYDAVVDRVTVTQNKDDTLNVSLWTNVYPRDLNPTAGTNYMGKSSPILAASHVSFDFRVEEDDVVDGALVDTSASKWDVFSSHIDHIITCMGMESVIDSLIKKVRSKIDTLNVVNSHKSTKGRKRKTKKEKKTHVIDDDLRDEILTTLMTFYTSFKNCTICTSKRLSSEAGKMLVNAIYHTKFGRYAS</sequence>
<accession>E3T5J3</accession>
<dbReference type="GeneID" id="9887825"/>
<protein>
    <submittedName>
        <fullName evidence="1">Uncharacterized protein</fullName>
    </submittedName>
</protein>
<reference evidence="1 2" key="1">
    <citation type="journal article" date="2010" name="Proc. Natl. Acad. Sci. U.S.A.">
        <title>Giant virus with a remarkable complement of genes infects marine zooplankton.</title>
        <authorList>
            <person name="Fischer M.G."/>
            <person name="Allen M.J."/>
            <person name="Wilson W.H."/>
            <person name="Suttle C.A."/>
        </authorList>
    </citation>
    <scope>NUCLEOTIDE SEQUENCE [LARGE SCALE GENOMIC DNA]</scope>
    <source>
        <strain evidence="1 2">BV-PW1</strain>
    </source>
</reference>
<proteinExistence type="predicted"/>
<evidence type="ECO:0000313" key="1">
    <source>
        <dbReference type="EMBL" id="ADO67456.1"/>
    </source>
</evidence>
<organism evidence="1 2">
    <name type="scientific">Cafeteria roenbergensis virus (strain BV-PW1)</name>
    <name type="common">CroV</name>
    <dbReference type="NCBI Taxonomy" id="693272"/>
    <lineage>
        <taxon>Viruses</taxon>
        <taxon>Varidnaviria</taxon>
        <taxon>Bamfordvirae</taxon>
        <taxon>Nucleocytoviricota</taxon>
        <taxon>Megaviricetes</taxon>
        <taxon>Imitervirales</taxon>
        <taxon>Mimiviridae</taxon>
        <taxon>Aliimimivirinae</taxon>
        <taxon>Rheavirus</taxon>
        <taxon>Rheavirus sinusmexicani</taxon>
    </lineage>
</organism>
<dbReference type="EMBL" id="GU244497">
    <property type="protein sequence ID" value="ADO67456.1"/>
    <property type="molecule type" value="Genomic_DNA"/>
</dbReference>
<dbReference type="Proteomes" id="UP000029781">
    <property type="component" value="Segment"/>
</dbReference>